<evidence type="ECO:0000313" key="10">
    <source>
        <dbReference type="EMBL" id="KAK9767286.1"/>
    </source>
</evidence>
<feature type="region of interest" description="Disordered" evidence="8">
    <location>
        <begin position="802"/>
        <end position="825"/>
    </location>
</feature>
<evidence type="ECO:0000259" key="9">
    <source>
        <dbReference type="PROSITE" id="PS50021"/>
    </source>
</evidence>
<gene>
    <name evidence="10" type="ORF">K7432_003017</name>
</gene>
<reference evidence="10 11" key="1">
    <citation type="submission" date="2023-04" db="EMBL/GenBank/DDBJ databases">
        <title>Genome of Basidiobolus ranarum AG-B5.</title>
        <authorList>
            <person name="Stajich J.E."/>
            <person name="Carter-House D."/>
            <person name="Gryganskyi A."/>
        </authorList>
    </citation>
    <scope>NUCLEOTIDE SEQUENCE [LARGE SCALE GENOMIC DNA]</scope>
    <source>
        <strain evidence="10 11">AG-B5</strain>
    </source>
</reference>
<feature type="compositionally biased region" description="Basic and acidic residues" evidence="8">
    <location>
        <begin position="816"/>
        <end position="825"/>
    </location>
</feature>
<keyword evidence="4" id="KW-0493">Microtubule</keyword>
<evidence type="ECO:0000256" key="8">
    <source>
        <dbReference type="SAM" id="MobiDB-lite"/>
    </source>
</evidence>
<dbReference type="Pfam" id="PF05622">
    <property type="entry name" value="HOOK"/>
    <property type="match status" value="2"/>
</dbReference>
<dbReference type="PROSITE" id="PS50021">
    <property type="entry name" value="CH"/>
    <property type="match status" value="1"/>
</dbReference>
<evidence type="ECO:0000256" key="2">
    <source>
        <dbReference type="ARBA" id="ARBA00006946"/>
    </source>
</evidence>
<dbReference type="CDD" id="cd22211">
    <property type="entry name" value="HkD_SF"/>
    <property type="match status" value="1"/>
</dbReference>
<dbReference type="Gene3D" id="1.10.418.10">
    <property type="entry name" value="Calponin-like domain"/>
    <property type="match status" value="1"/>
</dbReference>
<keyword evidence="5 7" id="KW-0175">Coiled coil</keyword>
<dbReference type="Pfam" id="PF19047">
    <property type="entry name" value="HOOK_N"/>
    <property type="match status" value="1"/>
</dbReference>
<evidence type="ECO:0000256" key="3">
    <source>
        <dbReference type="ARBA" id="ARBA00022490"/>
    </source>
</evidence>
<dbReference type="InterPro" id="IPR036872">
    <property type="entry name" value="CH_dom_sf"/>
</dbReference>
<evidence type="ECO:0000313" key="11">
    <source>
        <dbReference type="Proteomes" id="UP001479436"/>
    </source>
</evidence>
<dbReference type="PANTHER" id="PTHR18947:SF28">
    <property type="entry name" value="GIRDIN, ISOFORM A"/>
    <property type="match status" value="1"/>
</dbReference>
<keyword evidence="11" id="KW-1185">Reference proteome</keyword>
<feature type="coiled-coil region" evidence="7">
    <location>
        <begin position="542"/>
        <end position="675"/>
    </location>
</feature>
<feature type="domain" description="Calponin-homology (CH)" evidence="9">
    <location>
        <begin position="4"/>
        <end position="117"/>
    </location>
</feature>
<accession>A0ABR2X0M7</accession>
<protein>
    <recommendedName>
        <fullName evidence="9">Calponin-homology (CH) domain-containing protein</fullName>
    </recommendedName>
</protein>
<dbReference type="Gene3D" id="1.20.5.1000">
    <property type="entry name" value="arf6 gtpase in complex with a specific effector, jip4"/>
    <property type="match status" value="1"/>
</dbReference>
<dbReference type="PANTHER" id="PTHR18947">
    <property type="entry name" value="HOOK PROTEINS"/>
    <property type="match status" value="1"/>
</dbReference>
<evidence type="ECO:0000256" key="7">
    <source>
        <dbReference type="SAM" id="Coils"/>
    </source>
</evidence>
<evidence type="ECO:0000256" key="1">
    <source>
        <dbReference type="ARBA" id="ARBA00004245"/>
    </source>
</evidence>
<sequence>MDLESNATGIIEWVNTFGSITRKAETISDFSDGILLWEVLAEIDPQWFKLIRSADVGDNWVLKFNNLKKLYKLITRYYEEILGHSSDLLDAPNLTSIAKDGEINETMKLASLIVALAVQCESNAIYIEKIQSLTQEAQHALMLAIEQVMSKLGDEQAAEKAENPQLIADQQILELEADRARVINEHEELKHNYNELMEDHKQLEYKIEDLTTEKSDLTNRLRDLEQVAARADQTGKADFLMRTEIDNLKQDLERAETQRHEAEMLASQQETLINDLNRKLEDSSKKADEATKLKDQLQEYKHAAEKLQKTENVIEKYKKKLEESTDLRKQVKTLEDQNKQLVERNHHIEEEYRKVSQFKALMDSYKDQIANMESKNNLLVIEKNKLEFEFGKLKEQYDMLELERNSDNEQLQVLEDRLRELELGGGGLGLELNRAHNGDGDLEAPSQGLSEALAESSATELKLKVMRLEREVQAMHQTRNDPGNAQQIILLENLLEDSNRMKTKFEQDYLKAHQQNLILENEVDLLRAASGDDPDRAASDFALTLRMKLNDSEKELSEIKEKSAAAEAKLASIEKELVIAKSDLNLVGKDKLDALAAIREEAGAEINKLQREYDALVIRNRELDAENKKQMLQINELLIEKDSVQTQNIQSKDILLEKERINSELKVTLAALESKNKTGDAEPLKNQLLTESQKNLKLLEEIDKKNNDINMFLAKLKKAKEYIRHQDYKMKMLKEKAETVPKMNYEEALTSLQAELTNRDKEVGRLKAMVNETRVQAKREQQLIISAWYDLARRVQRDVAAPQRNGPTSWLGQQRRTLDIPLKRR</sequence>
<evidence type="ECO:0000256" key="5">
    <source>
        <dbReference type="ARBA" id="ARBA00023054"/>
    </source>
</evidence>
<dbReference type="InterPro" id="IPR001715">
    <property type="entry name" value="CH_dom"/>
</dbReference>
<evidence type="ECO:0000256" key="4">
    <source>
        <dbReference type="ARBA" id="ARBA00022701"/>
    </source>
</evidence>
<feature type="compositionally biased region" description="Polar residues" evidence="8">
    <location>
        <begin position="805"/>
        <end position="815"/>
    </location>
</feature>
<keyword evidence="6" id="KW-0206">Cytoskeleton</keyword>
<dbReference type="InterPro" id="IPR043936">
    <property type="entry name" value="HOOK_N"/>
</dbReference>
<feature type="coiled-coil region" evidence="7">
    <location>
        <begin position="172"/>
        <end position="424"/>
    </location>
</feature>
<comment type="subcellular location">
    <subcellularLocation>
        <location evidence="1">Cytoplasm</location>
        <location evidence="1">Cytoskeleton</location>
    </subcellularLocation>
</comment>
<comment type="caution">
    <text evidence="10">The sequence shown here is derived from an EMBL/GenBank/DDBJ whole genome shotgun (WGS) entry which is preliminary data.</text>
</comment>
<evidence type="ECO:0000256" key="6">
    <source>
        <dbReference type="ARBA" id="ARBA00023212"/>
    </source>
</evidence>
<dbReference type="Proteomes" id="UP001479436">
    <property type="component" value="Unassembled WGS sequence"/>
</dbReference>
<dbReference type="SUPFAM" id="SSF116907">
    <property type="entry name" value="Hook domain"/>
    <property type="match status" value="1"/>
</dbReference>
<organism evidence="10 11">
    <name type="scientific">Basidiobolus ranarum</name>
    <dbReference type="NCBI Taxonomy" id="34480"/>
    <lineage>
        <taxon>Eukaryota</taxon>
        <taxon>Fungi</taxon>
        <taxon>Fungi incertae sedis</taxon>
        <taxon>Zoopagomycota</taxon>
        <taxon>Entomophthoromycotina</taxon>
        <taxon>Basidiobolomycetes</taxon>
        <taxon>Basidiobolales</taxon>
        <taxon>Basidiobolaceae</taxon>
        <taxon>Basidiobolus</taxon>
    </lineage>
</organism>
<name>A0ABR2X0M7_9FUNG</name>
<comment type="similarity">
    <text evidence="2">Belongs to the hook family.</text>
</comment>
<dbReference type="InterPro" id="IPR008636">
    <property type="entry name" value="Hook_C"/>
</dbReference>
<dbReference type="EMBL" id="JASJQH010000087">
    <property type="protein sequence ID" value="KAK9767286.1"/>
    <property type="molecule type" value="Genomic_DNA"/>
</dbReference>
<keyword evidence="3" id="KW-0963">Cytoplasm</keyword>
<proteinExistence type="inferred from homology"/>